<evidence type="ECO:0000313" key="1">
    <source>
        <dbReference type="EMBL" id="NEZ59887.1"/>
    </source>
</evidence>
<dbReference type="Proteomes" id="UP000481033">
    <property type="component" value="Unassembled WGS sequence"/>
</dbReference>
<sequence length="84" mass="9538">MLTFHTILEPEEHWDDLLEKEVIYFGNEAAPVEIVAMSKGMASGRTSISMRLDLPDGRVIIMETALYELDRAVKTIQKHFGECV</sequence>
<proteinExistence type="predicted"/>
<name>A0A6M0RUE3_9CYAN</name>
<gene>
    <name evidence="1" type="ORF">DXZ20_30445</name>
</gene>
<dbReference type="AlphaFoldDB" id="A0A6M0RUE3"/>
<comment type="caution">
    <text evidence="1">The sequence shown here is derived from an EMBL/GenBank/DDBJ whole genome shotgun (WGS) entry which is preliminary data.</text>
</comment>
<protein>
    <submittedName>
        <fullName evidence="1">Uncharacterized protein</fullName>
    </submittedName>
</protein>
<evidence type="ECO:0000313" key="2">
    <source>
        <dbReference type="Proteomes" id="UP000481033"/>
    </source>
</evidence>
<reference evidence="1 2" key="1">
    <citation type="journal article" date="2020" name="Microb. Ecol.">
        <title>Ecogenomics of the Marine Benthic Filamentous Cyanobacterium Adonisia.</title>
        <authorList>
            <person name="Walter J.M."/>
            <person name="Coutinho F.H."/>
            <person name="Leomil L."/>
            <person name="Hargreaves P.I."/>
            <person name="Campeao M.E."/>
            <person name="Vieira V.V."/>
            <person name="Silva B.S."/>
            <person name="Fistarol G.O."/>
            <person name="Salomon P.S."/>
            <person name="Sawabe T."/>
            <person name="Mino S."/>
            <person name="Hosokawa M."/>
            <person name="Miyashita H."/>
            <person name="Maruyama F."/>
            <person name="van Verk M.C."/>
            <person name="Dutilh B.E."/>
            <person name="Thompson C.C."/>
            <person name="Thompson F.L."/>
        </authorList>
    </citation>
    <scope>NUCLEOTIDE SEQUENCE [LARGE SCALE GENOMIC DNA]</scope>
    <source>
        <strain evidence="1 2">CCMR0081</strain>
    </source>
</reference>
<dbReference type="EMBL" id="QXHD01000004">
    <property type="protein sequence ID" value="NEZ59887.1"/>
    <property type="molecule type" value="Genomic_DNA"/>
</dbReference>
<keyword evidence="2" id="KW-1185">Reference proteome</keyword>
<accession>A0A6M0RUE3</accession>
<dbReference type="RefSeq" id="WP_006513927.1">
    <property type="nucleotide sequence ID" value="NZ_QXHD01000004.1"/>
</dbReference>
<organism evidence="1 2">
    <name type="scientific">Adonisia turfae CCMR0081</name>
    <dbReference type="NCBI Taxonomy" id="2292702"/>
    <lineage>
        <taxon>Bacteria</taxon>
        <taxon>Bacillati</taxon>
        <taxon>Cyanobacteriota</taxon>
        <taxon>Adonisia</taxon>
        <taxon>Adonisia turfae</taxon>
    </lineage>
</organism>